<name>A0A9N9U662_9HYPO</name>
<accession>A0A9N9U662</accession>
<dbReference type="Proteomes" id="UP000754883">
    <property type="component" value="Unassembled WGS sequence"/>
</dbReference>
<protein>
    <submittedName>
        <fullName evidence="1">Uncharacterized protein</fullName>
    </submittedName>
</protein>
<gene>
    <name evidence="1" type="ORF">CBYS24578_00011009</name>
</gene>
<reference evidence="1 2" key="2">
    <citation type="submission" date="2021-10" db="EMBL/GenBank/DDBJ databases">
        <authorList>
            <person name="Piombo E."/>
        </authorList>
    </citation>
    <scope>NUCLEOTIDE SEQUENCE [LARGE SCALE GENOMIC DNA]</scope>
</reference>
<evidence type="ECO:0000313" key="2">
    <source>
        <dbReference type="Proteomes" id="UP000754883"/>
    </source>
</evidence>
<comment type="caution">
    <text evidence="1">The sequence shown here is derived from an EMBL/GenBank/DDBJ whole genome shotgun (WGS) entry which is preliminary data.</text>
</comment>
<dbReference type="AlphaFoldDB" id="A0A9N9U662"/>
<keyword evidence="2" id="KW-1185">Reference proteome</keyword>
<proteinExistence type="predicted"/>
<evidence type="ECO:0000313" key="1">
    <source>
        <dbReference type="EMBL" id="CAG9982731.1"/>
    </source>
</evidence>
<organism evidence="1 2">
    <name type="scientific">Clonostachys byssicola</name>
    <dbReference type="NCBI Taxonomy" id="160290"/>
    <lineage>
        <taxon>Eukaryota</taxon>
        <taxon>Fungi</taxon>
        <taxon>Dikarya</taxon>
        <taxon>Ascomycota</taxon>
        <taxon>Pezizomycotina</taxon>
        <taxon>Sordariomycetes</taxon>
        <taxon>Hypocreomycetidae</taxon>
        <taxon>Hypocreales</taxon>
        <taxon>Bionectriaceae</taxon>
        <taxon>Clonostachys</taxon>
    </lineage>
</organism>
<dbReference type="EMBL" id="CABFNO020001350">
    <property type="protein sequence ID" value="CAG9982731.1"/>
    <property type="molecule type" value="Genomic_DNA"/>
</dbReference>
<reference evidence="2" key="1">
    <citation type="submission" date="2019-06" db="EMBL/GenBank/DDBJ databases">
        <authorList>
            <person name="Broberg M."/>
        </authorList>
    </citation>
    <scope>NUCLEOTIDE SEQUENCE [LARGE SCALE GENOMIC DNA]</scope>
</reference>
<sequence>MGLLHFPVMRKILGQIQSHTHYVIVCSNGHMYTKFLPGKEGSIFAAVQAARMKASNKPLIVVNMVDSGFCQSDLM</sequence>